<dbReference type="Proteomes" id="UP000887564">
    <property type="component" value="Unplaced"/>
</dbReference>
<dbReference type="AlphaFoldDB" id="A0A914RZ72"/>
<name>A0A914RZ72_PAREQ</name>
<keyword evidence="1" id="KW-1185">Reference proteome</keyword>
<protein>
    <submittedName>
        <fullName evidence="2">Uncharacterized protein</fullName>
    </submittedName>
</protein>
<evidence type="ECO:0000313" key="2">
    <source>
        <dbReference type="WBParaSite" id="PEQ_0001162801-mRNA-1"/>
    </source>
</evidence>
<organism evidence="1 2">
    <name type="scientific">Parascaris equorum</name>
    <name type="common">Equine roundworm</name>
    <dbReference type="NCBI Taxonomy" id="6256"/>
    <lineage>
        <taxon>Eukaryota</taxon>
        <taxon>Metazoa</taxon>
        <taxon>Ecdysozoa</taxon>
        <taxon>Nematoda</taxon>
        <taxon>Chromadorea</taxon>
        <taxon>Rhabditida</taxon>
        <taxon>Spirurina</taxon>
        <taxon>Ascaridomorpha</taxon>
        <taxon>Ascaridoidea</taxon>
        <taxon>Ascarididae</taxon>
        <taxon>Parascaris</taxon>
    </lineage>
</organism>
<dbReference type="WBParaSite" id="PEQ_0001162801-mRNA-1">
    <property type="protein sequence ID" value="PEQ_0001162801-mRNA-1"/>
    <property type="gene ID" value="PEQ_0001162801"/>
</dbReference>
<evidence type="ECO:0000313" key="1">
    <source>
        <dbReference type="Proteomes" id="UP000887564"/>
    </source>
</evidence>
<accession>A0A914RZ72</accession>
<reference evidence="2" key="1">
    <citation type="submission" date="2022-11" db="UniProtKB">
        <authorList>
            <consortium name="WormBaseParasite"/>
        </authorList>
    </citation>
    <scope>IDENTIFICATION</scope>
</reference>
<sequence>MATQVLVVFNMPSVRSSFNCAFWPFAFMDINNDLCAGDGMFVFIKDTLYGRCDDQLLVIEHFIQVAYWEVFKKSRCGWNEIITEP</sequence>
<proteinExistence type="predicted"/>